<evidence type="ECO:0000313" key="1">
    <source>
        <dbReference type="EMBL" id="AYV83696.1"/>
    </source>
</evidence>
<accession>A0A3G5A8U7</accession>
<reference evidence="1" key="1">
    <citation type="submission" date="2018-10" db="EMBL/GenBank/DDBJ databases">
        <title>Hidden diversity of soil giant viruses.</title>
        <authorList>
            <person name="Schulz F."/>
            <person name="Alteio L."/>
            <person name="Goudeau D."/>
            <person name="Ryan E.M."/>
            <person name="Malmstrom R.R."/>
            <person name="Blanchard J."/>
            <person name="Woyke T."/>
        </authorList>
    </citation>
    <scope>NUCLEOTIDE SEQUENCE</scope>
    <source>
        <strain evidence="1">HYV1</strain>
    </source>
</reference>
<dbReference type="EMBL" id="MK072392">
    <property type="protein sequence ID" value="AYV83696.1"/>
    <property type="molecule type" value="Genomic_DNA"/>
</dbReference>
<sequence>MNSAMELIRWMITCIVLRTSCDWECLYSTILYVPPLCNEIFIGHFEVLAKRNYDNSGVLTPRNHCMLLIACSSLYNDIYCSV</sequence>
<organism evidence="1">
    <name type="scientific">Hyperionvirus sp</name>
    <dbReference type="NCBI Taxonomy" id="2487770"/>
    <lineage>
        <taxon>Viruses</taxon>
        <taxon>Varidnaviria</taxon>
        <taxon>Bamfordvirae</taxon>
        <taxon>Nucleocytoviricota</taxon>
        <taxon>Megaviricetes</taxon>
        <taxon>Imitervirales</taxon>
        <taxon>Mimiviridae</taxon>
        <taxon>Klosneuvirinae</taxon>
    </lineage>
</organism>
<name>A0A3G5A8U7_9VIRU</name>
<gene>
    <name evidence="1" type="ORF">Hyperionvirus10_32</name>
</gene>
<proteinExistence type="predicted"/>
<protein>
    <submittedName>
        <fullName evidence="1">Uncharacterized protein</fullName>
    </submittedName>
</protein>